<dbReference type="Gene3D" id="3.50.50.60">
    <property type="entry name" value="FAD/NAD(P)-binding domain"/>
    <property type="match status" value="2"/>
</dbReference>
<dbReference type="Pfam" id="PF01266">
    <property type="entry name" value="DAO"/>
    <property type="match status" value="1"/>
</dbReference>
<dbReference type="InterPro" id="IPR006076">
    <property type="entry name" value="FAD-dep_OxRdtase"/>
</dbReference>
<dbReference type="InterPro" id="IPR036188">
    <property type="entry name" value="FAD/NAD-bd_sf"/>
</dbReference>
<dbReference type="Gene3D" id="3.30.9.10">
    <property type="entry name" value="D-Amino Acid Oxidase, subunit A, domain 2"/>
    <property type="match status" value="1"/>
</dbReference>
<evidence type="ECO:0000256" key="1">
    <source>
        <dbReference type="ARBA" id="ARBA00023002"/>
    </source>
</evidence>
<gene>
    <name evidence="3" type="ORF">AVDCRST_MAG59-4632</name>
</gene>
<evidence type="ECO:0000259" key="2">
    <source>
        <dbReference type="Pfam" id="PF01266"/>
    </source>
</evidence>
<dbReference type="EMBL" id="CADCWF010000338">
    <property type="protein sequence ID" value="CAA9580162.1"/>
    <property type="molecule type" value="Genomic_DNA"/>
</dbReference>
<dbReference type="EC" id="1.4.99.6" evidence="3"/>
<organism evidence="3">
    <name type="scientific">uncultured Thermomicrobiales bacterium</name>
    <dbReference type="NCBI Taxonomy" id="1645740"/>
    <lineage>
        <taxon>Bacteria</taxon>
        <taxon>Pseudomonadati</taxon>
        <taxon>Thermomicrobiota</taxon>
        <taxon>Thermomicrobia</taxon>
        <taxon>Thermomicrobiales</taxon>
        <taxon>environmental samples</taxon>
    </lineage>
</organism>
<dbReference type="GO" id="GO:0016491">
    <property type="term" value="F:oxidoreductase activity"/>
    <property type="evidence" value="ECO:0007669"/>
    <property type="project" value="UniProtKB-KW"/>
</dbReference>
<evidence type="ECO:0000313" key="3">
    <source>
        <dbReference type="EMBL" id="CAA9580162.1"/>
    </source>
</evidence>
<keyword evidence="1 3" id="KW-0560">Oxidoreductase</keyword>
<proteinExistence type="predicted"/>
<dbReference type="AlphaFoldDB" id="A0A6J4VJ36"/>
<dbReference type="SUPFAM" id="SSF54373">
    <property type="entry name" value="FAD-linked reductases, C-terminal domain"/>
    <property type="match status" value="1"/>
</dbReference>
<dbReference type="PANTHER" id="PTHR13847">
    <property type="entry name" value="SARCOSINE DEHYDROGENASE-RELATED"/>
    <property type="match status" value="1"/>
</dbReference>
<accession>A0A6J4VJ36</accession>
<name>A0A6J4VJ36_9BACT</name>
<feature type="domain" description="FAD dependent oxidoreductase" evidence="2">
    <location>
        <begin position="5"/>
        <end position="403"/>
    </location>
</feature>
<dbReference type="GO" id="GO:0005737">
    <property type="term" value="C:cytoplasm"/>
    <property type="evidence" value="ECO:0007669"/>
    <property type="project" value="TreeGrafter"/>
</dbReference>
<dbReference type="PANTHER" id="PTHR13847:SF289">
    <property type="entry name" value="GLYCINE OXIDASE"/>
    <property type="match status" value="1"/>
</dbReference>
<protein>
    <submittedName>
        <fullName evidence="3">D-amino acid dehydrogenase</fullName>
        <ecNumber evidence="3">1.4.99.6</ecNumber>
    </submittedName>
</protein>
<reference evidence="3" key="1">
    <citation type="submission" date="2020-02" db="EMBL/GenBank/DDBJ databases">
        <authorList>
            <person name="Meier V. D."/>
        </authorList>
    </citation>
    <scope>NUCLEOTIDE SEQUENCE</scope>
    <source>
        <strain evidence="3">AVDCRST_MAG59</strain>
    </source>
</reference>
<sequence length="422" mass="44683">MARSVVVVGGGVVGLCCALALERRGVAVTLVDAGPRESAASHVNAGWVVPSLAEPVPAPGLVGQSLRWMLHPDSPLSIIPRIDPAFLRWLLAFWRSCNARSHRAGTEAIAALGARTMELYDDLRAAGVAFEEHRDGLLFAYRDGTLLGHDHAGLETLRPFGYPIPPLLSGDEARALEPSLADAIVGGFWLERERSVRPESLVSGLLARLGEGGTELRLGETVVGLEARDGAVRTVVTDRGRIAAEAVVVAAGAWTPRIVEPLGIRAPIEAGKGYAIDFAPPPPLPTPLRRPIYLHEARVAITPLDGMLRLAGTMELSGLNARVRPERVAALLRRTGEAVRGWPEGIATAGPGVRVWVGPRPLTPDGLPLIGWAKGYRNLALATGHSMLGVTLAPATAEAIAELVCGGRTPAEIRPFDPARFG</sequence>
<dbReference type="SUPFAM" id="SSF51905">
    <property type="entry name" value="FAD/NAD(P)-binding domain"/>
    <property type="match status" value="1"/>
</dbReference>